<dbReference type="OrthoDB" id="3685611at2"/>
<keyword evidence="2" id="KW-1185">Reference proteome</keyword>
<dbReference type="AlphaFoldDB" id="A0A1M6L8X3"/>
<dbReference type="STRING" id="1123357.SAMN02745244_03020"/>
<evidence type="ECO:0000313" key="1">
    <source>
        <dbReference type="EMBL" id="SHJ67640.1"/>
    </source>
</evidence>
<accession>A0A1M6L8X3</accession>
<organism evidence="1 2">
    <name type="scientific">Tessaracoccus bendigoensis DSM 12906</name>
    <dbReference type="NCBI Taxonomy" id="1123357"/>
    <lineage>
        <taxon>Bacteria</taxon>
        <taxon>Bacillati</taxon>
        <taxon>Actinomycetota</taxon>
        <taxon>Actinomycetes</taxon>
        <taxon>Propionibacteriales</taxon>
        <taxon>Propionibacteriaceae</taxon>
        <taxon>Tessaracoccus</taxon>
    </lineage>
</organism>
<name>A0A1M6L8X3_9ACTN</name>
<gene>
    <name evidence="1" type="ORF">SAMN02745244_03020</name>
</gene>
<dbReference type="EMBL" id="FQZG01000068">
    <property type="protein sequence ID" value="SHJ67640.1"/>
    <property type="molecule type" value="Genomic_DNA"/>
</dbReference>
<evidence type="ECO:0008006" key="3">
    <source>
        <dbReference type="Google" id="ProtNLM"/>
    </source>
</evidence>
<reference evidence="1 2" key="1">
    <citation type="submission" date="2016-11" db="EMBL/GenBank/DDBJ databases">
        <authorList>
            <person name="Jaros S."/>
            <person name="Januszkiewicz K."/>
            <person name="Wedrychowicz H."/>
        </authorList>
    </citation>
    <scope>NUCLEOTIDE SEQUENCE [LARGE SCALE GENOMIC DNA]</scope>
    <source>
        <strain evidence="1 2">DSM 12906</strain>
    </source>
</reference>
<dbReference type="Proteomes" id="UP000184512">
    <property type="component" value="Unassembled WGS sequence"/>
</dbReference>
<proteinExistence type="predicted"/>
<evidence type="ECO:0000313" key="2">
    <source>
        <dbReference type="Proteomes" id="UP000184512"/>
    </source>
</evidence>
<protein>
    <recommendedName>
        <fullName evidence="3">RAMP superfamily protein</fullName>
    </recommendedName>
</protein>
<dbReference type="RefSeq" id="WP_073189799.1">
    <property type="nucleotide sequence ID" value="NZ_FQZG01000068.1"/>
</dbReference>
<sequence>MSSLTMRLTFANNVRVGTGSASGQLDEAIDHGAPLSNGGIKGVLRDEARWLLPSSDSGDHPFVRAVFGDISGRGCPWNFDVQPVNEVSYSSRARLRLDEHGAVVKGALLVKEEASIAEALLEIVRRSPLSGLGLPEDLSTRAEECHLALLHLSARAAEKVGQSRSRGMGWVSFSTDRAVEPDLRLIWCIREGKSA</sequence>